<evidence type="ECO:0000313" key="2">
    <source>
        <dbReference type="EMBL" id="VVJ21176.1"/>
    </source>
</evidence>
<dbReference type="Proteomes" id="UP000399805">
    <property type="component" value="Unassembled WGS sequence"/>
</dbReference>
<keyword evidence="3" id="KW-1185">Reference proteome</keyword>
<gene>
    <name evidence="2" type="ORF">AA23TX_06197</name>
</gene>
<name>A0A6I8M0S7_9PSEU</name>
<sequence>MATAAGTTGAATGAGWAGPRADRGTTNAVTATAAASTPRTTTTLPADLARPGQSRRGGIAVGTPMKRSSLVARASVERVAYISP</sequence>
<evidence type="ECO:0000256" key="1">
    <source>
        <dbReference type="SAM" id="MobiDB-lite"/>
    </source>
</evidence>
<reference evidence="2 3" key="1">
    <citation type="submission" date="2019-09" db="EMBL/GenBank/DDBJ databases">
        <authorList>
            <person name="Leyn A S."/>
        </authorList>
    </citation>
    <scope>NUCLEOTIDE SEQUENCE [LARGE SCALE GENOMIC DNA]</scope>
    <source>
        <strain evidence="2">AA231_1</strain>
    </source>
</reference>
<organism evidence="2 3">
    <name type="scientific">Amycolatopsis camponoti</name>
    <dbReference type="NCBI Taxonomy" id="2606593"/>
    <lineage>
        <taxon>Bacteria</taxon>
        <taxon>Bacillati</taxon>
        <taxon>Actinomycetota</taxon>
        <taxon>Actinomycetes</taxon>
        <taxon>Pseudonocardiales</taxon>
        <taxon>Pseudonocardiaceae</taxon>
        <taxon>Amycolatopsis</taxon>
    </lineage>
</organism>
<accession>A0A6I8M0S7</accession>
<protein>
    <submittedName>
        <fullName evidence="2">Uncharacterized protein</fullName>
    </submittedName>
</protein>
<proteinExistence type="predicted"/>
<feature type="compositionally biased region" description="Low complexity" evidence="1">
    <location>
        <begin position="25"/>
        <end position="49"/>
    </location>
</feature>
<feature type="region of interest" description="Disordered" evidence="1">
    <location>
        <begin position="1"/>
        <end position="62"/>
    </location>
</feature>
<dbReference type="AlphaFoldDB" id="A0A6I8M0S7"/>
<evidence type="ECO:0000313" key="3">
    <source>
        <dbReference type="Proteomes" id="UP000399805"/>
    </source>
</evidence>
<dbReference type="EMBL" id="CABVGP010000002">
    <property type="protein sequence ID" value="VVJ21176.1"/>
    <property type="molecule type" value="Genomic_DNA"/>
</dbReference>
<feature type="compositionally biased region" description="Low complexity" evidence="1">
    <location>
        <begin position="1"/>
        <end position="18"/>
    </location>
</feature>